<dbReference type="CDD" id="cd00303">
    <property type="entry name" value="retropepsin_like"/>
    <property type="match status" value="1"/>
</dbReference>
<evidence type="ECO:0000313" key="2">
    <source>
        <dbReference type="Proteomes" id="UP000325315"/>
    </source>
</evidence>
<protein>
    <recommendedName>
        <fullName evidence="3">RVP_2 domain-containing protein</fullName>
    </recommendedName>
</protein>
<dbReference type="Pfam" id="PF08284">
    <property type="entry name" value="RVP_2"/>
    <property type="match status" value="1"/>
</dbReference>
<keyword evidence="2" id="KW-1185">Reference proteome</keyword>
<dbReference type="PANTHER" id="PTHR15503">
    <property type="entry name" value="LDOC1 RELATED"/>
    <property type="match status" value="1"/>
</dbReference>
<comment type="caution">
    <text evidence="1">The sequence shown here is derived from an EMBL/GenBank/DDBJ whole genome shotgun (WGS) entry which is preliminary data.</text>
</comment>
<evidence type="ECO:0000313" key="1">
    <source>
        <dbReference type="EMBL" id="KAA3486739.1"/>
    </source>
</evidence>
<dbReference type="OrthoDB" id="851428at2759"/>
<dbReference type="EMBL" id="SMMG02000001">
    <property type="protein sequence ID" value="KAA3486739.1"/>
    <property type="molecule type" value="Genomic_DNA"/>
</dbReference>
<dbReference type="InterPro" id="IPR032567">
    <property type="entry name" value="RTL1-rel"/>
</dbReference>
<dbReference type="PANTHER" id="PTHR15503:SF45">
    <property type="entry name" value="RNA-DIRECTED DNA POLYMERASE HOMOLOG"/>
    <property type="match status" value="1"/>
</dbReference>
<dbReference type="Gene3D" id="3.10.10.10">
    <property type="entry name" value="HIV Type 1 Reverse Transcriptase, subunit A, domain 1"/>
    <property type="match status" value="1"/>
</dbReference>
<name>A0A5B6WXQ1_9ROSI</name>
<reference evidence="2" key="1">
    <citation type="journal article" date="2019" name="Plant Biotechnol. J.">
        <title>Genome sequencing of the Australian wild diploid species Gossypium australe highlights disease resistance and delayed gland morphogenesis.</title>
        <authorList>
            <person name="Cai Y."/>
            <person name="Cai X."/>
            <person name="Wang Q."/>
            <person name="Wang P."/>
            <person name="Zhang Y."/>
            <person name="Cai C."/>
            <person name="Xu Y."/>
            <person name="Wang K."/>
            <person name="Zhou Z."/>
            <person name="Wang C."/>
            <person name="Geng S."/>
            <person name="Li B."/>
            <person name="Dong Q."/>
            <person name="Hou Y."/>
            <person name="Wang H."/>
            <person name="Ai P."/>
            <person name="Liu Z."/>
            <person name="Yi F."/>
            <person name="Sun M."/>
            <person name="An G."/>
            <person name="Cheng J."/>
            <person name="Zhang Y."/>
            <person name="Shi Q."/>
            <person name="Xie Y."/>
            <person name="Shi X."/>
            <person name="Chang Y."/>
            <person name="Huang F."/>
            <person name="Chen Y."/>
            <person name="Hong S."/>
            <person name="Mi L."/>
            <person name="Sun Q."/>
            <person name="Zhang L."/>
            <person name="Zhou B."/>
            <person name="Peng R."/>
            <person name="Zhang X."/>
            <person name="Liu F."/>
        </authorList>
    </citation>
    <scope>NUCLEOTIDE SEQUENCE [LARGE SCALE GENOMIC DNA]</scope>
    <source>
        <strain evidence="2">cv. PA1801</strain>
    </source>
</reference>
<dbReference type="InterPro" id="IPR021109">
    <property type="entry name" value="Peptidase_aspartic_dom_sf"/>
</dbReference>
<evidence type="ECO:0008006" key="3">
    <source>
        <dbReference type="Google" id="ProtNLM"/>
    </source>
</evidence>
<dbReference type="SUPFAM" id="SSF56672">
    <property type="entry name" value="DNA/RNA polymerases"/>
    <property type="match status" value="1"/>
</dbReference>
<organism evidence="1 2">
    <name type="scientific">Gossypium australe</name>
    <dbReference type="NCBI Taxonomy" id="47621"/>
    <lineage>
        <taxon>Eukaryota</taxon>
        <taxon>Viridiplantae</taxon>
        <taxon>Streptophyta</taxon>
        <taxon>Embryophyta</taxon>
        <taxon>Tracheophyta</taxon>
        <taxon>Spermatophyta</taxon>
        <taxon>Magnoliopsida</taxon>
        <taxon>eudicotyledons</taxon>
        <taxon>Gunneridae</taxon>
        <taxon>Pentapetalae</taxon>
        <taxon>rosids</taxon>
        <taxon>malvids</taxon>
        <taxon>Malvales</taxon>
        <taxon>Malvaceae</taxon>
        <taxon>Malvoideae</taxon>
        <taxon>Gossypium</taxon>
    </lineage>
</organism>
<proteinExistence type="predicted"/>
<dbReference type="Proteomes" id="UP000325315">
    <property type="component" value="Unassembled WGS sequence"/>
</dbReference>
<dbReference type="InterPro" id="IPR043502">
    <property type="entry name" value="DNA/RNA_pol_sf"/>
</dbReference>
<dbReference type="AlphaFoldDB" id="A0A5B6WXQ1"/>
<accession>A0A5B6WXQ1</accession>
<dbReference type="SUPFAM" id="SSF50630">
    <property type="entry name" value="Acid proteases"/>
    <property type="match status" value="1"/>
</dbReference>
<dbReference type="Gene3D" id="2.40.70.10">
    <property type="entry name" value="Acid Proteases"/>
    <property type="match status" value="1"/>
</dbReference>
<gene>
    <name evidence="1" type="ORF">EPI10_030617</name>
</gene>
<sequence length="297" mass="32805">MEGRSDASSGYWYYTTTDGSSAATERPWLGQGAPSRGAGHTKAKQSALVYVARHQENGDAPDVITSTFFIYNVPYTSPIDIGSTYSYIAYTVSENLGILVESTMSEVTVLSPLGQSVRVNKLFRDVPLEVQGVIFLADLMELPFGEFDLILGMDWLVKHRLSLDCATKRVVLRTEGENKVVIIGEHRNYLTNVISALKAEKLVRKGCEAYLAYISVSDSRDSSIKDIRTVKDFLDVFPEQLPGLPPDCEVEFGIELLPSIAPVSIAPYRMAPKELVELKAQIQELLDCGFIRLSVSP</sequence>